<keyword evidence="4" id="KW-0378">Hydrolase</keyword>
<dbReference type="InterPro" id="IPR050925">
    <property type="entry name" value="Rhomboid_protease_S54"/>
</dbReference>
<organism evidence="12 15">
    <name type="scientific">Eggerthella lenta</name>
    <name type="common">Eubacterium lentum</name>
    <dbReference type="NCBI Taxonomy" id="84112"/>
    <lineage>
        <taxon>Bacteria</taxon>
        <taxon>Bacillati</taxon>
        <taxon>Actinomycetota</taxon>
        <taxon>Coriobacteriia</taxon>
        <taxon>Eggerthellales</taxon>
        <taxon>Eggerthellaceae</taxon>
        <taxon>Eggerthella</taxon>
    </lineage>
</organism>
<dbReference type="Proteomes" id="UP000436429">
    <property type="component" value="Unassembled WGS sequence"/>
</dbReference>
<accession>A0A369NEC4</accession>
<comment type="subcellular location">
    <subcellularLocation>
        <location evidence="1">Membrane</location>
        <topology evidence="1">Multi-pass membrane protein</topology>
    </subcellularLocation>
</comment>
<comment type="caution">
    <text evidence="12">The sequence shown here is derived from an EMBL/GenBank/DDBJ whole genome shotgun (WGS) entry which is preliminary data.</text>
</comment>
<evidence type="ECO:0000313" key="9">
    <source>
        <dbReference type="EMBL" id="MVN33356.1"/>
    </source>
</evidence>
<dbReference type="EMBL" id="PPTX01000001">
    <property type="protein sequence ID" value="RDB82114.1"/>
    <property type="molecule type" value="Genomic_DNA"/>
</dbReference>
<dbReference type="RefSeq" id="WP_015760561.1">
    <property type="nucleotide sequence ID" value="NZ_AP031442.1"/>
</dbReference>
<reference evidence="9 18" key="2">
    <citation type="submission" date="2019-11" db="EMBL/GenBank/DDBJ databases">
        <title>Whole genome shotgun sequencing (WGS) data from Adlercreutzia equolifaciens ResAG-91, Eggerthella lenta MRI-F36, MRI-F37, MRI-F40, ResAG-49, ResAG-88, ResAG-121, ResAG-145, and Gordonibacter sp. ResAG-5, ResAG-26, ResAG-43, ResAG-50, ResAG-59.</title>
        <authorList>
            <person name="Stoll D.A."/>
            <person name="Danylec N."/>
            <person name="Franz C.M.A.P."/>
            <person name="Huch M."/>
        </authorList>
    </citation>
    <scope>NUCLEOTIDE SEQUENCE [LARGE SCALE GENOMIC DNA]</scope>
    <source>
        <strain evidence="9 18">ResAG-88</strain>
    </source>
</reference>
<evidence type="ECO:0000313" key="10">
    <source>
        <dbReference type="EMBL" id="RDB73559.1"/>
    </source>
</evidence>
<reference evidence="14 15" key="1">
    <citation type="journal article" date="2018" name="Elife">
        <title>Discovery and characterization of a prevalent human gut bacterial enzyme sufficient for the inactivation of a family of plant toxins.</title>
        <authorList>
            <person name="Koppel N."/>
            <person name="Bisanz J.E."/>
            <person name="Pandelia M.E."/>
            <person name="Turnbaugh P.J."/>
            <person name="Balskus E.P."/>
        </authorList>
    </citation>
    <scope>NUCLEOTIDE SEQUENCE [LARGE SCALE GENOMIC DNA]</scope>
    <source>
        <strain evidence="13 16">16A</strain>
        <strain evidence="12 15">FAA1-1-60AUCSF</strain>
        <strain evidence="11 14">MR1 #12</strain>
        <strain evidence="10 17">W1 BHI 6</strain>
    </source>
</reference>
<proteinExistence type="inferred from homology"/>
<evidence type="ECO:0000313" key="13">
    <source>
        <dbReference type="EMBL" id="RDC41749.1"/>
    </source>
</evidence>
<dbReference type="GO" id="GO:0016020">
    <property type="term" value="C:membrane"/>
    <property type="evidence" value="ECO:0007669"/>
    <property type="project" value="UniProtKB-SubCell"/>
</dbReference>
<gene>
    <name evidence="13" type="ORF">C1853_01495</name>
    <name evidence="12" type="ORF">C1871_00055</name>
    <name evidence="11" type="ORF">C1872_01555</name>
    <name evidence="10" type="ORF">C1875_01510</name>
    <name evidence="9" type="ORF">GO726_09280</name>
</gene>
<evidence type="ECO:0000313" key="14">
    <source>
        <dbReference type="Proteomes" id="UP000253752"/>
    </source>
</evidence>
<evidence type="ECO:0000259" key="8">
    <source>
        <dbReference type="Pfam" id="PF01694"/>
    </source>
</evidence>
<feature type="transmembrane region" description="Helical" evidence="7">
    <location>
        <begin position="41"/>
        <end position="60"/>
    </location>
</feature>
<comment type="similarity">
    <text evidence="2">Belongs to the peptidase S54 family.</text>
</comment>
<dbReference type="GO" id="GO:0006508">
    <property type="term" value="P:proteolysis"/>
    <property type="evidence" value="ECO:0007669"/>
    <property type="project" value="UniProtKB-KW"/>
</dbReference>
<evidence type="ECO:0000256" key="6">
    <source>
        <dbReference type="ARBA" id="ARBA00023136"/>
    </source>
</evidence>
<feature type="transmembrane region" description="Helical" evidence="7">
    <location>
        <begin position="128"/>
        <end position="146"/>
    </location>
</feature>
<dbReference type="InterPro" id="IPR035952">
    <property type="entry name" value="Rhomboid-like_sf"/>
</dbReference>
<evidence type="ECO:0000256" key="4">
    <source>
        <dbReference type="ARBA" id="ARBA00022801"/>
    </source>
</evidence>
<dbReference type="EMBL" id="PPTY01000001">
    <property type="protein sequence ID" value="RDB88904.1"/>
    <property type="molecule type" value="Genomic_DNA"/>
</dbReference>
<name>A0A369NEC4_EGGLN</name>
<dbReference type="SUPFAM" id="SSF144091">
    <property type="entry name" value="Rhomboid-like"/>
    <property type="match status" value="1"/>
</dbReference>
<dbReference type="Pfam" id="PF01694">
    <property type="entry name" value="Rhomboid"/>
    <property type="match status" value="1"/>
</dbReference>
<feature type="transmembrane region" description="Helical" evidence="7">
    <location>
        <begin position="158"/>
        <end position="176"/>
    </location>
</feature>
<dbReference type="Proteomes" id="UP000253752">
    <property type="component" value="Unassembled WGS sequence"/>
</dbReference>
<keyword evidence="3 7" id="KW-0812">Transmembrane</keyword>
<dbReference type="Proteomes" id="UP000253857">
    <property type="component" value="Unassembled WGS sequence"/>
</dbReference>
<evidence type="ECO:0000256" key="7">
    <source>
        <dbReference type="SAM" id="Phobius"/>
    </source>
</evidence>
<evidence type="ECO:0000313" key="15">
    <source>
        <dbReference type="Proteomes" id="UP000253857"/>
    </source>
</evidence>
<dbReference type="AlphaFoldDB" id="A0A369NEC4"/>
<protein>
    <submittedName>
        <fullName evidence="12">Rhomboid family intramembrane serine protease</fullName>
    </submittedName>
</protein>
<dbReference type="InterPro" id="IPR022764">
    <property type="entry name" value="Peptidase_S54_rhomboid_dom"/>
</dbReference>
<dbReference type="Proteomes" id="UP000253970">
    <property type="component" value="Unassembled WGS sequence"/>
</dbReference>
<feature type="transmembrane region" description="Helical" evidence="7">
    <location>
        <begin position="211"/>
        <end position="229"/>
    </location>
</feature>
<evidence type="ECO:0000256" key="5">
    <source>
        <dbReference type="ARBA" id="ARBA00022989"/>
    </source>
</evidence>
<dbReference type="EMBL" id="PPUQ01000001">
    <property type="protein sequence ID" value="RDC41749.1"/>
    <property type="molecule type" value="Genomic_DNA"/>
</dbReference>
<feature type="transmembrane region" description="Helical" evidence="7">
    <location>
        <begin position="188"/>
        <end position="205"/>
    </location>
</feature>
<dbReference type="OMA" id="IGWEHFL"/>
<evidence type="ECO:0000313" key="11">
    <source>
        <dbReference type="EMBL" id="RDB82114.1"/>
    </source>
</evidence>
<evidence type="ECO:0000256" key="2">
    <source>
        <dbReference type="ARBA" id="ARBA00009045"/>
    </source>
</evidence>
<feature type="transmembrane region" description="Helical" evidence="7">
    <location>
        <begin position="241"/>
        <end position="261"/>
    </location>
</feature>
<dbReference type="EMBL" id="PPTU01000001">
    <property type="protein sequence ID" value="RDB73559.1"/>
    <property type="molecule type" value="Genomic_DNA"/>
</dbReference>
<evidence type="ECO:0000256" key="3">
    <source>
        <dbReference type="ARBA" id="ARBA00022692"/>
    </source>
</evidence>
<evidence type="ECO:0000256" key="1">
    <source>
        <dbReference type="ARBA" id="ARBA00004141"/>
    </source>
</evidence>
<evidence type="ECO:0000313" key="12">
    <source>
        <dbReference type="EMBL" id="RDB88904.1"/>
    </source>
</evidence>
<dbReference type="PANTHER" id="PTHR43731:SF14">
    <property type="entry name" value="PRESENILIN-ASSOCIATED RHOMBOID-LIKE PROTEIN, MITOCHONDRIAL"/>
    <property type="match status" value="1"/>
</dbReference>
<feature type="domain" description="Peptidase S54 rhomboid" evidence="8">
    <location>
        <begin position="88"/>
        <end position="228"/>
    </location>
</feature>
<dbReference type="PANTHER" id="PTHR43731">
    <property type="entry name" value="RHOMBOID PROTEASE"/>
    <property type="match status" value="1"/>
</dbReference>
<evidence type="ECO:0000313" key="17">
    <source>
        <dbReference type="Proteomes" id="UP000253970"/>
    </source>
</evidence>
<dbReference type="Gene3D" id="1.20.1540.10">
    <property type="entry name" value="Rhomboid-like"/>
    <property type="match status" value="1"/>
</dbReference>
<evidence type="ECO:0000313" key="18">
    <source>
        <dbReference type="Proteomes" id="UP000436429"/>
    </source>
</evidence>
<keyword evidence="12" id="KW-0645">Protease</keyword>
<keyword evidence="5 7" id="KW-1133">Transmembrane helix</keyword>
<dbReference type="GO" id="GO:0004252">
    <property type="term" value="F:serine-type endopeptidase activity"/>
    <property type="evidence" value="ECO:0007669"/>
    <property type="project" value="InterPro"/>
</dbReference>
<sequence>MPYKVNEPVEPQQRAVIDDDQLKRMMADSQPSFFERNRYRLVTLALIAINVAVFALEAVLSGMRIDISTRTLVDMGAMYAPLVQSPADLYRFVTPMFLHMDLMHLGFNMVALYSVGEVLERTLGKGSYLALYFIAGITGNAVSYAADVLLGGGSAVSAGASTSVFGLFVAVALLAVLHKGNRSLFTQYSKGMLGVIAVNVAYTLLVPNISVSGHLGGALGGLVAMFMIPAASLRVPNPVRVVVAVLWVAALVWLLVSQGVLGV</sequence>
<dbReference type="Proteomes" id="UP000253915">
    <property type="component" value="Unassembled WGS sequence"/>
</dbReference>
<evidence type="ECO:0000313" key="16">
    <source>
        <dbReference type="Proteomes" id="UP000253915"/>
    </source>
</evidence>
<keyword evidence="6 7" id="KW-0472">Membrane</keyword>
<dbReference type="EMBL" id="WPOM01000016">
    <property type="protein sequence ID" value="MVN33356.1"/>
    <property type="molecule type" value="Genomic_DNA"/>
</dbReference>